<sequence>MKGTELGTTASAALAITMIAAVLLIIFGIRSLRLPNGKQRGFLMIACGIVFVVNVLIWTL</sequence>
<accession>A0A418Q104</accession>
<dbReference type="EMBL" id="QXTF01000001">
    <property type="protein sequence ID" value="RIX31599.1"/>
    <property type="molecule type" value="Genomic_DNA"/>
</dbReference>
<reference evidence="2 3" key="1">
    <citation type="submission" date="2018-09" db="EMBL/GenBank/DDBJ databases">
        <title>Sphingomonas sp. DAC4.</title>
        <authorList>
            <person name="Seo T."/>
        </authorList>
    </citation>
    <scope>NUCLEOTIDE SEQUENCE [LARGE SCALE GENOMIC DNA]</scope>
    <source>
        <strain evidence="2 3">DAC4</strain>
    </source>
</reference>
<dbReference type="Proteomes" id="UP000285023">
    <property type="component" value="Unassembled WGS sequence"/>
</dbReference>
<gene>
    <name evidence="2" type="ORF">D3M59_00845</name>
</gene>
<keyword evidence="3" id="KW-1185">Reference proteome</keyword>
<feature type="transmembrane region" description="Helical" evidence="1">
    <location>
        <begin position="41"/>
        <end position="59"/>
    </location>
</feature>
<dbReference type="AlphaFoldDB" id="A0A418Q104"/>
<evidence type="ECO:0000313" key="3">
    <source>
        <dbReference type="Proteomes" id="UP000285023"/>
    </source>
</evidence>
<evidence type="ECO:0000313" key="2">
    <source>
        <dbReference type="EMBL" id="RIX31599.1"/>
    </source>
</evidence>
<evidence type="ECO:0000256" key="1">
    <source>
        <dbReference type="SAM" id="Phobius"/>
    </source>
</evidence>
<keyword evidence="1" id="KW-0472">Membrane</keyword>
<proteinExistence type="predicted"/>
<keyword evidence="1" id="KW-0812">Transmembrane</keyword>
<protein>
    <submittedName>
        <fullName evidence="2">Uncharacterized protein</fullName>
    </submittedName>
</protein>
<comment type="caution">
    <text evidence="2">The sequence shown here is derived from an EMBL/GenBank/DDBJ whole genome shotgun (WGS) entry which is preliminary data.</text>
</comment>
<feature type="transmembrane region" description="Helical" evidence="1">
    <location>
        <begin position="6"/>
        <end position="29"/>
    </location>
</feature>
<keyword evidence="1" id="KW-1133">Transmembrane helix</keyword>
<organism evidence="2 3">
    <name type="scientific">Sphingomonas edaphi</name>
    <dbReference type="NCBI Taxonomy" id="2315689"/>
    <lineage>
        <taxon>Bacteria</taxon>
        <taxon>Pseudomonadati</taxon>
        <taxon>Pseudomonadota</taxon>
        <taxon>Alphaproteobacteria</taxon>
        <taxon>Sphingomonadales</taxon>
        <taxon>Sphingomonadaceae</taxon>
        <taxon>Sphingomonas</taxon>
    </lineage>
</organism>
<name>A0A418Q104_9SPHN</name>